<keyword evidence="1" id="KW-1133">Transmembrane helix</keyword>
<dbReference type="EMBL" id="GEEE01013321">
    <property type="protein sequence ID" value="JAP49904.1"/>
    <property type="molecule type" value="Transcribed_RNA"/>
</dbReference>
<keyword evidence="1" id="KW-0812">Transmembrane</keyword>
<accession>A0A0X3PDH4</accession>
<protein>
    <submittedName>
        <fullName evidence="2">Uncharacterized protein</fullName>
    </submittedName>
</protein>
<evidence type="ECO:0000313" key="2">
    <source>
        <dbReference type="EMBL" id="JAP49904.1"/>
    </source>
</evidence>
<name>A0A0X3PDH4_SCHSO</name>
<keyword evidence="1" id="KW-0472">Membrane</keyword>
<organism evidence="2">
    <name type="scientific">Schistocephalus solidus</name>
    <name type="common">Tapeworm</name>
    <dbReference type="NCBI Taxonomy" id="70667"/>
    <lineage>
        <taxon>Eukaryota</taxon>
        <taxon>Metazoa</taxon>
        <taxon>Spiralia</taxon>
        <taxon>Lophotrochozoa</taxon>
        <taxon>Platyhelminthes</taxon>
        <taxon>Cestoda</taxon>
        <taxon>Eucestoda</taxon>
        <taxon>Diphyllobothriidea</taxon>
        <taxon>Diphyllobothriidae</taxon>
        <taxon>Schistocephalus</taxon>
    </lineage>
</organism>
<sequence length="105" mass="11501">MGGGDKVMLRLGHWPLLGVCCIFQIHLMILIVHVKAKLPRCLCLSFAPSECLFKRTFKFLAGPAESILADFSSTSILPTLHARTTAAFCLASRLSILVLTPVDIF</sequence>
<reference evidence="2" key="1">
    <citation type="submission" date="2016-01" db="EMBL/GenBank/DDBJ databases">
        <title>Reference transcriptome for the parasite Schistocephalus solidus: insights into the molecular evolution of parasitism.</title>
        <authorList>
            <person name="Hebert F.O."/>
            <person name="Grambauer S."/>
            <person name="Barber I."/>
            <person name="Landry C.R."/>
            <person name="Aubin-Horth N."/>
        </authorList>
    </citation>
    <scope>NUCLEOTIDE SEQUENCE</scope>
</reference>
<dbReference type="AlphaFoldDB" id="A0A0X3PDH4"/>
<feature type="transmembrane region" description="Helical" evidence="1">
    <location>
        <begin position="12"/>
        <end position="32"/>
    </location>
</feature>
<proteinExistence type="predicted"/>
<gene>
    <name evidence="2" type="ORF">TR161720</name>
</gene>
<evidence type="ECO:0000256" key="1">
    <source>
        <dbReference type="SAM" id="Phobius"/>
    </source>
</evidence>